<dbReference type="InterPro" id="IPR008984">
    <property type="entry name" value="SMAD_FHA_dom_sf"/>
</dbReference>
<dbReference type="EMBL" id="KZ851862">
    <property type="protein sequence ID" value="RDK39162.1"/>
    <property type="molecule type" value="Genomic_DNA"/>
</dbReference>
<keyword evidence="8" id="KW-0808">Transferase</keyword>
<accession>A0A370PAE5</accession>
<dbReference type="Gene3D" id="1.10.510.10">
    <property type="entry name" value="Transferase(Phosphotransferase) domain 1"/>
    <property type="match status" value="1"/>
</dbReference>
<evidence type="ECO:0000256" key="2">
    <source>
        <dbReference type="ARBA" id="ARBA00022741"/>
    </source>
</evidence>
<evidence type="ECO:0000313" key="9">
    <source>
        <dbReference type="Proteomes" id="UP000254937"/>
    </source>
</evidence>
<feature type="binding site" evidence="4">
    <location>
        <position position="173"/>
    </location>
    <ligand>
        <name>ATP</name>
        <dbReference type="ChEBI" id="CHEBI:30616"/>
    </ligand>
</feature>
<dbReference type="SUPFAM" id="SSF56112">
    <property type="entry name" value="Protein kinase-like (PK-like)"/>
    <property type="match status" value="1"/>
</dbReference>
<dbReference type="InterPro" id="IPR000719">
    <property type="entry name" value="Prot_kinase_dom"/>
</dbReference>
<feature type="region of interest" description="Disordered" evidence="5">
    <location>
        <begin position="498"/>
        <end position="519"/>
    </location>
</feature>
<dbReference type="PROSITE" id="PS00108">
    <property type="entry name" value="PROTEIN_KINASE_ST"/>
    <property type="match status" value="1"/>
</dbReference>
<protein>
    <submittedName>
        <fullName evidence="8">Serine/threonine protein kinase</fullName>
    </submittedName>
</protein>
<keyword evidence="8" id="KW-0723">Serine/threonine-protein kinase</keyword>
<dbReference type="InterPro" id="IPR011009">
    <property type="entry name" value="Kinase-like_dom_sf"/>
</dbReference>
<dbReference type="GO" id="GO:0005524">
    <property type="term" value="F:ATP binding"/>
    <property type="evidence" value="ECO:0007669"/>
    <property type="project" value="UniProtKB-UniRule"/>
</dbReference>
<feature type="domain" description="Protein kinase" evidence="7">
    <location>
        <begin position="144"/>
        <end position="449"/>
    </location>
</feature>
<reference evidence="8 9" key="1">
    <citation type="submission" date="2018-07" db="EMBL/GenBank/DDBJ databases">
        <title>Section-level genome sequencing of Aspergillus section Nigri to investigate inter- and intra-species variation.</title>
        <authorList>
            <consortium name="DOE Joint Genome Institute"/>
            <person name="Vesth T.C."/>
            <person name="Nybo J.L."/>
            <person name="Theobald S."/>
            <person name="Frisvad J.C."/>
            <person name="Larsen T.O."/>
            <person name="Nielsen K.F."/>
            <person name="Hoof J.B."/>
            <person name="Brandl J."/>
            <person name="Salamov A."/>
            <person name="Riley R."/>
            <person name="Gladden J.M."/>
            <person name="Phatale P."/>
            <person name="Nielsen M.T."/>
            <person name="Lyhne E.K."/>
            <person name="Kogle M.E."/>
            <person name="Strasser K."/>
            <person name="McDonnell E."/>
            <person name="Barry K."/>
            <person name="Clum A."/>
            <person name="Chen C."/>
            <person name="Nolan M."/>
            <person name="Sandor L."/>
            <person name="Kuo A."/>
            <person name="Lipzen A."/>
            <person name="Hainaut M."/>
            <person name="Drula E."/>
            <person name="Tsang A."/>
            <person name="Magnuson J.K."/>
            <person name="Henrissat B."/>
            <person name="Wiebenga A."/>
            <person name="Simmons B.A."/>
            <person name="Makela M.R."/>
            <person name="De vries R.P."/>
            <person name="Grigoriev I.V."/>
            <person name="Mortensen U.H."/>
            <person name="Baker S.E."/>
            <person name="Andersen M.R."/>
        </authorList>
    </citation>
    <scope>NUCLEOTIDE SEQUENCE [LARGE SCALE GENOMIC DNA]</scope>
    <source>
        <strain evidence="8 9">ATCC 13157</strain>
    </source>
</reference>
<keyword evidence="8" id="KW-0418">Kinase</keyword>
<keyword evidence="3 4" id="KW-0067">ATP-binding</keyword>
<dbReference type="Gene3D" id="3.30.200.20">
    <property type="entry name" value="Phosphorylase Kinase, domain 1"/>
    <property type="match status" value="2"/>
</dbReference>
<organism evidence="8 9">
    <name type="scientific">Aspergillus phoenicis ATCC 13157</name>
    <dbReference type="NCBI Taxonomy" id="1353007"/>
    <lineage>
        <taxon>Eukaryota</taxon>
        <taxon>Fungi</taxon>
        <taxon>Dikarya</taxon>
        <taxon>Ascomycota</taxon>
        <taxon>Pezizomycotina</taxon>
        <taxon>Eurotiomycetes</taxon>
        <taxon>Eurotiomycetidae</taxon>
        <taxon>Eurotiales</taxon>
        <taxon>Aspergillaceae</taxon>
        <taxon>Aspergillus</taxon>
    </lineage>
</organism>
<dbReference type="GO" id="GO:0004674">
    <property type="term" value="F:protein serine/threonine kinase activity"/>
    <property type="evidence" value="ECO:0007669"/>
    <property type="project" value="UniProtKB-KW"/>
</dbReference>
<dbReference type="PANTHER" id="PTHR24347">
    <property type="entry name" value="SERINE/THREONINE-PROTEIN KINASE"/>
    <property type="match status" value="1"/>
</dbReference>
<dbReference type="AlphaFoldDB" id="A0A370PAE5"/>
<dbReference type="SUPFAM" id="SSF49879">
    <property type="entry name" value="SMAD/FHA domain"/>
    <property type="match status" value="1"/>
</dbReference>
<dbReference type="SMART" id="SM00240">
    <property type="entry name" value="FHA"/>
    <property type="match status" value="1"/>
</dbReference>
<evidence type="ECO:0000313" key="8">
    <source>
        <dbReference type="EMBL" id="RDK39162.1"/>
    </source>
</evidence>
<dbReference type="Pfam" id="PF00498">
    <property type="entry name" value="FHA"/>
    <property type="match status" value="1"/>
</dbReference>
<proteinExistence type="inferred from homology"/>
<evidence type="ECO:0000259" key="7">
    <source>
        <dbReference type="PROSITE" id="PS50011"/>
    </source>
</evidence>
<evidence type="ECO:0000259" key="6">
    <source>
        <dbReference type="PROSITE" id="PS50006"/>
    </source>
</evidence>
<gene>
    <name evidence="8" type="ORF">M752DRAFT_305792</name>
</gene>
<dbReference type="Pfam" id="PF00069">
    <property type="entry name" value="Pkinase"/>
    <property type="match status" value="1"/>
</dbReference>
<dbReference type="PROSITE" id="PS50006">
    <property type="entry name" value="FHA_DOMAIN"/>
    <property type="match status" value="1"/>
</dbReference>
<dbReference type="CDD" id="cd22670">
    <property type="entry name" value="FHA_MEK1-like"/>
    <property type="match status" value="1"/>
</dbReference>
<keyword evidence="9" id="KW-1185">Reference proteome</keyword>
<evidence type="ECO:0000256" key="3">
    <source>
        <dbReference type="ARBA" id="ARBA00022840"/>
    </source>
</evidence>
<evidence type="ECO:0000256" key="1">
    <source>
        <dbReference type="ARBA" id="ARBA00005575"/>
    </source>
</evidence>
<name>A0A370PAE5_ASPPH</name>
<dbReference type="InterPro" id="IPR008271">
    <property type="entry name" value="Ser/Thr_kinase_AS"/>
</dbReference>
<sequence>MSWSQTPDAVGILSRWDPETGRADEQLIIRSHQTVYVGRDPDKCHFVLDNKFVSRQHLRIYTILFDHENPGSILPMVYAEDISENGAVWNIYPMSGKGGFLLSDGDIIQLPVGIFLRFSYQMHVQERLSIVMTKEIQFFNNTYCVTPRRLGSGAYGQVYMAYNSISGQQLACKVINLRPLRGGIIRVSRAGDNGDDYGDPTVLQKADLVKMKYGKKLLESGREANLRKRLEVSSREALILKDLCHPNIISLKKVIQTSYHVYLFQELVPGGDLFSYIQYKGGMLTNIEAAVIVRQLLMALDYLHGRDIIHRDLKPDNILMTSLEDGCRVVLSDFGCATHNTGRMSTMVGTFEYSAPEVISPRQEGYTKAADMWSLGCVTAVLLTGSTSCDGSMATYAFDLAKIGGYEKLEESLTRKFAHPRAKDFIHRLLRIVAEERLTAKQGLQHAWFSNPVHSFEFKELYYRSIRNWTPCLPKQPIVVEITSLDCFSDEMVAREAVSNDPNLERNGDTQNTSPSSIVFGAGSQLPDEIWSPSSSVRNFSGHAIASPTLSDLNLPPVAV</sequence>
<dbReference type="PROSITE" id="PS50011">
    <property type="entry name" value="PROTEIN_KINASE_DOM"/>
    <property type="match status" value="1"/>
</dbReference>
<dbReference type="PROSITE" id="PS00107">
    <property type="entry name" value="PROTEIN_KINASE_ATP"/>
    <property type="match status" value="1"/>
</dbReference>
<keyword evidence="2 4" id="KW-0547">Nucleotide-binding</keyword>
<feature type="domain" description="FHA" evidence="6">
    <location>
        <begin position="35"/>
        <end position="94"/>
    </location>
</feature>
<dbReference type="Gene3D" id="2.60.200.20">
    <property type="match status" value="1"/>
</dbReference>
<evidence type="ECO:0000256" key="5">
    <source>
        <dbReference type="SAM" id="MobiDB-lite"/>
    </source>
</evidence>
<dbReference type="Proteomes" id="UP000254937">
    <property type="component" value="Unassembled WGS sequence"/>
</dbReference>
<dbReference type="SMART" id="SM00220">
    <property type="entry name" value="S_TKc"/>
    <property type="match status" value="1"/>
</dbReference>
<dbReference type="InterPro" id="IPR017441">
    <property type="entry name" value="Protein_kinase_ATP_BS"/>
</dbReference>
<dbReference type="InterPro" id="IPR000253">
    <property type="entry name" value="FHA_dom"/>
</dbReference>
<comment type="similarity">
    <text evidence="1">Belongs to the protein kinase superfamily. CAMK Ser/Thr protein kinase family. CHEK2 subfamily.</text>
</comment>
<evidence type="ECO:0000256" key="4">
    <source>
        <dbReference type="PROSITE-ProRule" id="PRU10141"/>
    </source>
</evidence>